<keyword evidence="1" id="KW-0732">Signal</keyword>
<dbReference type="EnsemblMetazoa" id="XM_030999496">
    <property type="protein sequence ID" value="XP_030855356"/>
    <property type="gene ID" value="LOC115929684"/>
</dbReference>
<dbReference type="GeneID" id="115929684"/>
<evidence type="ECO:0000313" key="3">
    <source>
        <dbReference type="Proteomes" id="UP000007110"/>
    </source>
</evidence>
<dbReference type="KEGG" id="spu:115929684"/>
<evidence type="ECO:0000313" key="2">
    <source>
        <dbReference type="EnsemblMetazoa" id="XP_030855356"/>
    </source>
</evidence>
<evidence type="ECO:0008006" key="4">
    <source>
        <dbReference type="Google" id="ProtNLM"/>
    </source>
</evidence>
<feature type="signal peptide" evidence="1">
    <location>
        <begin position="1"/>
        <end position="20"/>
    </location>
</feature>
<dbReference type="RefSeq" id="XP_030855356.1">
    <property type="nucleotide sequence ID" value="XM_030999496.1"/>
</dbReference>
<name>A0A7M7PRW4_STRPU</name>
<dbReference type="Proteomes" id="UP000007110">
    <property type="component" value="Unassembled WGS sequence"/>
</dbReference>
<accession>A0A7M7PRW4</accession>
<evidence type="ECO:0000256" key="1">
    <source>
        <dbReference type="SAM" id="SignalP"/>
    </source>
</evidence>
<dbReference type="InParanoid" id="A0A7M7PRW4"/>
<dbReference type="SUPFAM" id="SSF48726">
    <property type="entry name" value="Immunoglobulin"/>
    <property type="match status" value="1"/>
</dbReference>
<reference evidence="2" key="2">
    <citation type="submission" date="2021-01" db="UniProtKB">
        <authorList>
            <consortium name="EnsemblMetazoa"/>
        </authorList>
    </citation>
    <scope>IDENTIFICATION</scope>
</reference>
<proteinExistence type="predicted"/>
<dbReference type="InterPro" id="IPR036179">
    <property type="entry name" value="Ig-like_dom_sf"/>
</dbReference>
<sequence length="152" mass="17238">MGTFLFQCLLVVCVLWSCEALVFTVQPMSMTIPEGTSIILSCEVDQAENVAFSWTSTMSLSRIHLGSSWIPVTVSRSVMYRGRMRGSTDVWWNQALLLKPQCLVIQPTSMSHVSILFTIPILSLNVSFHLHNNNYLQFTYDALSSFHWIQCV</sequence>
<organism evidence="2 3">
    <name type="scientific">Strongylocentrotus purpuratus</name>
    <name type="common">Purple sea urchin</name>
    <dbReference type="NCBI Taxonomy" id="7668"/>
    <lineage>
        <taxon>Eukaryota</taxon>
        <taxon>Metazoa</taxon>
        <taxon>Echinodermata</taxon>
        <taxon>Eleutherozoa</taxon>
        <taxon>Echinozoa</taxon>
        <taxon>Echinoidea</taxon>
        <taxon>Euechinoidea</taxon>
        <taxon>Echinacea</taxon>
        <taxon>Camarodonta</taxon>
        <taxon>Echinidea</taxon>
        <taxon>Strongylocentrotidae</taxon>
        <taxon>Strongylocentrotus</taxon>
    </lineage>
</organism>
<dbReference type="AlphaFoldDB" id="A0A7M7PRW4"/>
<keyword evidence="3" id="KW-1185">Reference proteome</keyword>
<protein>
    <recommendedName>
        <fullName evidence="4">Ig-like domain-containing protein</fullName>
    </recommendedName>
</protein>
<reference evidence="3" key="1">
    <citation type="submission" date="2015-02" db="EMBL/GenBank/DDBJ databases">
        <title>Genome sequencing for Strongylocentrotus purpuratus.</title>
        <authorList>
            <person name="Murali S."/>
            <person name="Liu Y."/>
            <person name="Vee V."/>
            <person name="English A."/>
            <person name="Wang M."/>
            <person name="Skinner E."/>
            <person name="Han Y."/>
            <person name="Muzny D.M."/>
            <person name="Worley K.C."/>
            <person name="Gibbs R.A."/>
        </authorList>
    </citation>
    <scope>NUCLEOTIDE SEQUENCE</scope>
</reference>
<feature type="chain" id="PRO_5029895599" description="Ig-like domain-containing protein" evidence="1">
    <location>
        <begin position="21"/>
        <end position="152"/>
    </location>
</feature>